<evidence type="ECO:0000256" key="1">
    <source>
        <dbReference type="ARBA" id="ARBA00004651"/>
    </source>
</evidence>
<feature type="transmembrane region" description="Helical" evidence="8">
    <location>
        <begin position="82"/>
        <end position="98"/>
    </location>
</feature>
<accession>A0A364Y9M0</accession>
<dbReference type="GO" id="GO:0005886">
    <property type="term" value="C:plasma membrane"/>
    <property type="evidence" value="ECO:0007669"/>
    <property type="project" value="UniProtKB-SubCell"/>
</dbReference>
<sequence>MLTIFGFTLSYADLIFIAIVGVLVGMSKTGVHGAGMLSVPMLAAVFGGQLSSGIMLPMLCLADVIGVWYYHRHAEWGHLKKLLPWALVGTIFGTVIGEKIDDQVFKVIMATIILVSVGIMIWLERGRHKDEVPHAKWFGALTGIAGGFTSMVGNLAGSVMAVYFLSMRFPKNSFIGTTAWFFMIINWMKVPFHIWRWETINLNTFLLDLSTLPLIFLGAYLGIIIVKSLPEKAYRWFIIGMTLLAAVMMFVRK</sequence>
<evidence type="ECO:0000256" key="8">
    <source>
        <dbReference type="RuleBase" id="RU363041"/>
    </source>
</evidence>
<reference evidence="9 10" key="1">
    <citation type="submission" date="2018-06" db="EMBL/GenBank/DDBJ databases">
        <title>Chryseolinea flavus sp. nov., a member of the phylum Bacteroidetes isolated from soil.</title>
        <authorList>
            <person name="Li Y."/>
            <person name="Wang J."/>
        </authorList>
    </citation>
    <scope>NUCLEOTIDE SEQUENCE [LARGE SCALE GENOMIC DNA]</scope>
    <source>
        <strain evidence="9 10">SDU1-6</strain>
    </source>
</reference>
<dbReference type="RefSeq" id="WP_112745768.1">
    <property type="nucleotide sequence ID" value="NZ_QMFY01000001.1"/>
</dbReference>
<evidence type="ECO:0000256" key="3">
    <source>
        <dbReference type="ARBA" id="ARBA00022448"/>
    </source>
</evidence>
<gene>
    <name evidence="9" type="ORF">DQQ10_03945</name>
</gene>
<dbReference type="InterPro" id="IPR002781">
    <property type="entry name" value="TM_pro_TauE-like"/>
</dbReference>
<feature type="transmembrane region" description="Helical" evidence="8">
    <location>
        <begin position="46"/>
        <end position="70"/>
    </location>
</feature>
<feature type="transmembrane region" description="Helical" evidence="8">
    <location>
        <begin position="204"/>
        <end position="227"/>
    </location>
</feature>
<keyword evidence="10" id="KW-1185">Reference proteome</keyword>
<feature type="transmembrane region" description="Helical" evidence="8">
    <location>
        <begin position="172"/>
        <end position="192"/>
    </location>
</feature>
<keyword evidence="7 8" id="KW-0472">Membrane</keyword>
<feature type="transmembrane region" description="Helical" evidence="8">
    <location>
        <begin position="104"/>
        <end position="123"/>
    </location>
</feature>
<comment type="subcellular location">
    <subcellularLocation>
        <location evidence="1 8">Cell membrane</location>
        <topology evidence="1 8">Multi-pass membrane protein</topology>
    </subcellularLocation>
</comment>
<name>A0A364Y9M0_9BACT</name>
<protein>
    <recommendedName>
        <fullName evidence="8">Probable membrane transporter protein</fullName>
    </recommendedName>
</protein>
<evidence type="ECO:0000313" key="10">
    <source>
        <dbReference type="Proteomes" id="UP000251889"/>
    </source>
</evidence>
<evidence type="ECO:0000256" key="4">
    <source>
        <dbReference type="ARBA" id="ARBA00022475"/>
    </source>
</evidence>
<evidence type="ECO:0000256" key="2">
    <source>
        <dbReference type="ARBA" id="ARBA00009142"/>
    </source>
</evidence>
<evidence type="ECO:0000256" key="6">
    <source>
        <dbReference type="ARBA" id="ARBA00022989"/>
    </source>
</evidence>
<feature type="transmembrane region" description="Helical" evidence="8">
    <location>
        <begin position="135"/>
        <end position="166"/>
    </location>
</feature>
<keyword evidence="4 8" id="KW-1003">Cell membrane</keyword>
<dbReference type="OrthoDB" id="9801058at2"/>
<dbReference type="PANTHER" id="PTHR30269:SF23">
    <property type="entry name" value="MEMBRANE TRANSPORTER PROTEIN YDHB-RELATED"/>
    <property type="match status" value="1"/>
</dbReference>
<comment type="similarity">
    <text evidence="2 8">Belongs to the 4-toluene sulfonate uptake permease (TSUP) (TC 2.A.102) family.</text>
</comment>
<keyword evidence="6 8" id="KW-1133">Transmembrane helix</keyword>
<dbReference type="Pfam" id="PF01925">
    <property type="entry name" value="TauE"/>
    <property type="match status" value="1"/>
</dbReference>
<feature type="transmembrane region" description="Helical" evidence="8">
    <location>
        <begin position="233"/>
        <end position="251"/>
    </location>
</feature>
<proteinExistence type="inferred from homology"/>
<dbReference type="EMBL" id="QMFY01000001">
    <property type="protein sequence ID" value="RAW03553.1"/>
    <property type="molecule type" value="Genomic_DNA"/>
</dbReference>
<evidence type="ECO:0000256" key="5">
    <source>
        <dbReference type="ARBA" id="ARBA00022692"/>
    </source>
</evidence>
<dbReference type="PANTHER" id="PTHR30269">
    <property type="entry name" value="TRANSMEMBRANE PROTEIN YFCA"/>
    <property type="match status" value="1"/>
</dbReference>
<comment type="caution">
    <text evidence="9">The sequence shown here is derived from an EMBL/GenBank/DDBJ whole genome shotgun (WGS) entry which is preliminary data.</text>
</comment>
<dbReference type="Proteomes" id="UP000251889">
    <property type="component" value="Unassembled WGS sequence"/>
</dbReference>
<organism evidence="9 10">
    <name type="scientific">Pseudochryseolinea flava</name>
    <dbReference type="NCBI Taxonomy" id="2059302"/>
    <lineage>
        <taxon>Bacteria</taxon>
        <taxon>Pseudomonadati</taxon>
        <taxon>Bacteroidota</taxon>
        <taxon>Cytophagia</taxon>
        <taxon>Cytophagales</taxon>
        <taxon>Fulvivirgaceae</taxon>
        <taxon>Pseudochryseolinea</taxon>
    </lineage>
</organism>
<feature type="transmembrane region" description="Helical" evidence="8">
    <location>
        <begin position="7"/>
        <end position="26"/>
    </location>
</feature>
<keyword evidence="3" id="KW-0813">Transport</keyword>
<evidence type="ECO:0000256" key="7">
    <source>
        <dbReference type="ARBA" id="ARBA00023136"/>
    </source>
</evidence>
<keyword evidence="5 8" id="KW-0812">Transmembrane</keyword>
<evidence type="ECO:0000313" key="9">
    <source>
        <dbReference type="EMBL" id="RAW03553.1"/>
    </source>
</evidence>
<dbReference type="InterPro" id="IPR052017">
    <property type="entry name" value="TSUP"/>
</dbReference>
<dbReference type="AlphaFoldDB" id="A0A364Y9M0"/>